<protein>
    <submittedName>
        <fullName evidence="1">Uncharacterized protein</fullName>
    </submittedName>
</protein>
<keyword evidence="2" id="KW-1185">Reference proteome</keyword>
<reference evidence="1 2" key="1">
    <citation type="journal article" date="2018" name="Science">
        <title>The opium poppy genome and morphinan production.</title>
        <authorList>
            <person name="Guo L."/>
            <person name="Winzer T."/>
            <person name="Yang X."/>
            <person name="Li Y."/>
            <person name="Ning Z."/>
            <person name="He Z."/>
            <person name="Teodor R."/>
            <person name="Lu Y."/>
            <person name="Bowser T.A."/>
            <person name="Graham I.A."/>
            <person name="Ye K."/>
        </authorList>
    </citation>
    <scope>NUCLEOTIDE SEQUENCE [LARGE SCALE GENOMIC DNA]</scope>
    <source>
        <strain evidence="2">cv. HN1</strain>
        <tissue evidence="1">Leaves</tissue>
    </source>
</reference>
<dbReference type="Gramene" id="RZC47854">
    <property type="protein sequence ID" value="RZC47854"/>
    <property type="gene ID" value="C5167_040800"/>
</dbReference>
<name>A0A4Y7IG56_PAPSO</name>
<gene>
    <name evidence="1" type="ORF">C5167_040800</name>
</gene>
<dbReference type="AlphaFoldDB" id="A0A4Y7IG56"/>
<dbReference type="EMBL" id="CM010715">
    <property type="protein sequence ID" value="RZC47854.1"/>
    <property type="molecule type" value="Genomic_DNA"/>
</dbReference>
<accession>A0A4Y7IG56</accession>
<evidence type="ECO:0000313" key="2">
    <source>
        <dbReference type="Proteomes" id="UP000316621"/>
    </source>
</evidence>
<sequence length="77" mass="8684">MNVEGKTKDWEETWGIGQQGALLDIQVNYLGSPKFMKECLHLPPALINVGRTVPVTRALWKQQCLLSFRIAPLYALS</sequence>
<dbReference type="Proteomes" id="UP000316621">
    <property type="component" value="Chromosome 1"/>
</dbReference>
<evidence type="ECO:0000313" key="1">
    <source>
        <dbReference type="EMBL" id="RZC47854.1"/>
    </source>
</evidence>
<organism evidence="1 2">
    <name type="scientific">Papaver somniferum</name>
    <name type="common">Opium poppy</name>
    <dbReference type="NCBI Taxonomy" id="3469"/>
    <lineage>
        <taxon>Eukaryota</taxon>
        <taxon>Viridiplantae</taxon>
        <taxon>Streptophyta</taxon>
        <taxon>Embryophyta</taxon>
        <taxon>Tracheophyta</taxon>
        <taxon>Spermatophyta</taxon>
        <taxon>Magnoliopsida</taxon>
        <taxon>Ranunculales</taxon>
        <taxon>Papaveraceae</taxon>
        <taxon>Papaveroideae</taxon>
        <taxon>Papaver</taxon>
    </lineage>
</organism>
<proteinExistence type="predicted"/>